<protein>
    <submittedName>
        <fullName evidence="1">Uncharacterized protein</fullName>
    </submittedName>
</protein>
<dbReference type="KEGG" id="ngg:RG540_CH06700"/>
<evidence type="ECO:0000313" key="1">
    <source>
        <dbReference type="EMBL" id="CDN46860.1"/>
    </source>
</evidence>
<reference evidence="2" key="1">
    <citation type="journal article" date="2014" name="BMC Genomics">
        <title>Genome sequencing of two Neorhizobium galegae strains reveals a noeT gene responsible for the unusual acetylation of the nodulation factors.</title>
        <authorList>
            <person name="Osterman J."/>
            <person name="Marsh J."/>
            <person name="Laine P.K."/>
            <person name="Zeng Z."/>
            <person name="Alatalo E."/>
            <person name="Sullivan J.T."/>
            <person name="Young J.P."/>
            <person name="Thomas-Oates J."/>
            <person name="Paulin L."/>
            <person name="Lindstrom K."/>
        </authorList>
    </citation>
    <scope>NUCLEOTIDE SEQUENCE [LARGE SCALE GENOMIC DNA]</scope>
    <source>
        <strain evidence="2">HAMBI 540</strain>
    </source>
</reference>
<accession>A0A068SP93</accession>
<name>A0A068SP93_NEOGA</name>
<dbReference type="RefSeq" id="WP_038584518.1">
    <property type="nucleotide sequence ID" value="NZ_HG938353.1"/>
</dbReference>
<evidence type="ECO:0000313" key="2">
    <source>
        <dbReference type="Proteomes" id="UP000028181"/>
    </source>
</evidence>
<keyword evidence="2" id="KW-1185">Reference proteome</keyword>
<organism evidence="1 2">
    <name type="scientific">Neorhizobium galegae bv. orientalis str. HAMBI 540</name>
    <dbReference type="NCBI Taxonomy" id="1028800"/>
    <lineage>
        <taxon>Bacteria</taxon>
        <taxon>Pseudomonadati</taxon>
        <taxon>Pseudomonadota</taxon>
        <taxon>Alphaproteobacteria</taxon>
        <taxon>Hyphomicrobiales</taxon>
        <taxon>Rhizobiaceae</taxon>
        <taxon>Rhizobium/Agrobacterium group</taxon>
        <taxon>Neorhizobium</taxon>
    </lineage>
</organism>
<dbReference type="AlphaFoldDB" id="A0A068SP93"/>
<proteinExistence type="predicted"/>
<dbReference type="PATRIC" id="fig|1028800.3.peg.678"/>
<gene>
    <name evidence="1" type="ORF">RG540_CH06700</name>
</gene>
<dbReference type="HOGENOM" id="CLU_2826693_0_0_5"/>
<dbReference type="EMBL" id="HG938353">
    <property type="protein sequence ID" value="CDN46860.1"/>
    <property type="molecule type" value="Genomic_DNA"/>
</dbReference>
<dbReference type="GeneID" id="24258090"/>
<dbReference type="Proteomes" id="UP000028181">
    <property type="component" value="Chromosome I"/>
</dbReference>
<sequence length="66" mass="7438">MPHPDLSKLTDAEVAEFNRRQLANCQLYGLNVLEAETKGDGRVARVAAACALNDVRNRRQTIWSKR</sequence>